<protein>
    <recommendedName>
        <fullName evidence="2">SCP domain-containing protein</fullName>
    </recommendedName>
</protein>
<name>A0ABD3PGH7_9STRA</name>
<feature type="chain" id="PRO_5044810730" description="SCP domain-containing protein" evidence="1">
    <location>
        <begin position="17"/>
        <end position="588"/>
    </location>
</feature>
<comment type="caution">
    <text evidence="3">The sequence shown here is derived from an EMBL/GenBank/DDBJ whole genome shotgun (WGS) entry which is preliminary data.</text>
</comment>
<dbReference type="Pfam" id="PF00188">
    <property type="entry name" value="CAP"/>
    <property type="match status" value="1"/>
</dbReference>
<evidence type="ECO:0000256" key="1">
    <source>
        <dbReference type="SAM" id="SignalP"/>
    </source>
</evidence>
<evidence type="ECO:0000259" key="2">
    <source>
        <dbReference type="SMART" id="SM00198"/>
    </source>
</evidence>
<dbReference type="InterPro" id="IPR035940">
    <property type="entry name" value="CAP_sf"/>
</dbReference>
<proteinExistence type="predicted"/>
<dbReference type="AlphaFoldDB" id="A0ABD3PGH7"/>
<dbReference type="SMART" id="SM00198">
    <property type="entry name" value="SCP"/>
    <property type="match status" value="1"/>
</dbReference>
<dbReference type="EMBL" id="JALLPJ020000635">
    <property type="protein sequence ID" value="KAL3786799.1"/>
    <property type="molecule type" value="Genomic_DNA"/>
</dbReference>
<reference evidence="3 4" key="1">
    <citation type="submission" date="2024-10" db="EMBL/GenBank/DDBJ databases">
        <title>Updated reference genomes for cyclostephanoid diatoms.</title>
        <authorList>
            <person name="Roberts W.R."/>
            <person name="Alverson A.J."/>
        </authorList>
    </citation>
    <scope>NUCLEOTIDE SEQUENCE [LARGE SCALE GENOMIC DNA]</scope>
    <source>
        <strain evidence="3 4">AJA010-31</strain>
    </source>
</reference>
<organism evidence="3 4">
    <name type="scientific">Cyclotella atomus</name>
    <dbReference type="NCBI Taxonomy" id="382360"/>
    <lineage>
        <taxon>Eukaryota</taxon>
        <taxon>Sar</taxon>
        <taxon>Stramenopiles</taxon>
        <taxon>Ochrophyta</taxon>
        <taxon>Bacillariophyta</taxon>
        <taxon>Coscinodiscophyceae</taxon>
        <taxon>Thalassiosirophycidae</taxon>
        <taxon>Stephanodiscales</taxon>
        <taxon>Stephanodiscaceae</taxon>
        <taxon>Cyclotella</taxon>
    </lineage>
</organism>
<dbReference type="PANTHER" id="PTHR10334">
    <property type="entry name" value="CYSTEINE-RICH SECRETORY PROTEIN-RELATED"/>
    <property type="match status" value="1"/>
</dbReference>
<keyword evidence="4" id="KW-1185">Reference proteome</keyword>
<sequence>MMKSILLLTTPLLIAGSGYDAVSDGLIFESKEVEQLDRHRILADIHGGVVSDVSSSNNHEGGRPITRRLRRVKKVDVRGKEAGRDLSVALVSFCNDFVLNCLPFVIYCAHHVLKHCYHLPACAHKFQPTFFSPQPLQLQPIQTRTLQTTCPPSSKYFSLDLTTDNYGFENRWTLKATDGTLVQKGPPTESNYADNTRYVGGFCVEAGDYVFTMYDKFKDGMCCGTGAGSYEVTVGGERIFGSPSGDEDWETREHYFTVEGEEDNADGDEETDPEDWDWDAEYVDEGDYDENFDDFDDLGGLASDRSTGYRGCQTLKVQFKVDKYGKETTVQVKKKGSSKAIMSSVKNVGAYQTKSLSKCVPAGTYTVSLRDNDGLCCKSGKGWYKISVRGTELASGGYFIGSKSHTIKVGYNYQKSMNTRDKQFLAAHNSRRRTYHRKAGVSYKPLRWSSSLKSAASIYANKLLSSCSSTGIKHDKTQDGENLAKNKGKGAWGKQYPVNNIVSRWVEREAGWSYPKNAHLTQAVWRATSYLGCGESVKKMSNGDTCRMQVCRYTRAGNCNVRNGNWRAEAFKDDTACGRPCPSEGCYA</sequence>
<dbReference type="InterPro" id="IPR014044">
    <property type="entry name" value="CAP_dom"/>
</dbReference>
<evidence type="ECO:0000313" key="4">
    <source>
        <dbReference type="Proteomes" id="UP001530400"/>
    </source>
</evidence>
<dbReference type="InterPro" id="IPR001283">
    <property type="entry name" value="CRISP-related"/>
</dbReference>
<feature type="domain" description="SCP" evidence="2">
    <location>
        <begin position="419"/>
        <end position="561"/>
    </location>
</feature>
<keyword evidence="1" id="KW-0732">Signal</keyword>
<gene>
    <name evidence="3" type="ORF">ACHAWO_011610</name>
</gene>
<dbReference type="Proteomes" id="UP001530400">
    <property type="component" value="Unassembled WGS sequence"/>
</dbReference>
<dbReference type="SUPFAM" id="SSF55797">
    <property type="entry name" value="PR-1-like"/>
    <property type="match status" value="1"/>
</dbReference>
<evidence type="ECO:0000313" key="3">
    <source>
        <dbReference type="EMBL" id="KAL3786799.1"/>
    </source>
</evidence>
<accession>A0ABD3PGH7</accession>
<feature type="signal peptide" evidence="1">
    <location>
        <begin position="1"/>
        <end position="16"/>
    </location>
</feature>
<dbReference type="Gene3D" id="3.40.33.10">
    <property type="entry name" value="CAP"/>
    <property type="match status" value="1"/>
</dbReference>
<dbReference type="FunFam" id="3.40.33.10:FF:000029">
    <property type="entry name" value="Predicted protein"/>
    <property type="match status" value="1"/>
</dbReference>